<dbReference type="FunFam" id="2.30.29.70:FF:000001">
    <property type="entry name" value="Proteasomal ubiquitin receptor ADRM1"/>
    <property type="match status" value="1"/>
</dbReference>
<feature type="domain" description="DEUBAD" evidence="7">
    <location>
        <begin position="176"/>
        <end position="286"/>
    </location>
</feature>
<keyword evidence="5" id="KW-0539">Nucleus</keyword>
<comment type="subcellular location">
    <subcellularLocation>
        <location evidence="2">Cytoplasm</location>
    </subcellularLocation>
    <subcellularLocation>
        <location evidence="1">Nucleus</location>
    </subcellularLocation>
</comment>
<evidence type="ECO:0000256" key="5">
    <source>
        <dbReference type="ARBA" id="ARBA00023242"/>
    </source>
</evidence>
<evidence type="ECO:0000259" key="7">
    <source>
        <dbReference type="PROSITE" id="PS51916"/>
    </source>
</evidence>
<dbReference type="GO" id="GO:0005634">
    <property type="term" value="C:nucleus"/>
    <property type="evidence" value="ECO:0007669"/>
    <property type="project" value="UniProtKB-SubCell"/>
</dbReference>
<gene>
    <name evidence="9" type="ORF">GALMADRAFT_238237</name>
</gene>
<evidence type="ECO:0000313" key="9">
    <source>
        <dbReference type="EMBL" id="KDR82733.1"/>
    </source>
</evidence>
<evidence type="ECO:0000256" key="4">
    <source>
        <dbReference type="ARBA" id="ARBA00022942"/>
    </source>
</evidence>
<evidence type="ECO:0000259" key="8">
    <source>
        <dbReference type="PROSITE" id="PS51917"/>
    </source>
</evidence>
<dbReference type="STRING" id="685588.A0A067TUS1"/>
<dbReference type="AlphaFoldDB" id="A0A067TUS1"/>
<dbReference type="GO" id="GO:0070628">
    <property type="term" value="F:proteasome binding"/>
    <property type="evidence" value="ECO:0007669"/>
    <property type="project" value="TreeGrafter"/>
</dbReference>
<evidence type="ECO:0000256" key="6">
    <source>
        <dbReference type="SAM" id="MobiDB-lite"/>
    </source>
</evidence>
<accession>A0A067TUS1</accession>
<feature type="compositionally biased region" description="Low complexity" evidence="6">
    <location>
        <begin position="135"/>
        <end position="153"/>
    </location>
</feature>
<dbReference type="PANTHER" id="PTHR12225:SF0">
    <property type="entry name" value="PROTEASOMAL UBIQUITIN RECEPTOR ADRM1"/>
    <property type="match status" value="1"/>
</dbReference>
<evidence type="ECO:0000256" key="3">
    <source>
        <dbReference type="ARBA" id="ARBA00022490"/>
    </source>
</evidence>
<dbReference type="InterPro" id="IPR006773">
    <property type="entry name" value="Rpn13/ADRM1"/>
</dbReference>
<evidence type="ECO:0000256" key="2">
    <source>
        <dbReference type="ARBA" id="ARBA00004496"/>
    </source>
</evidence>
<dbReference type="OrthoDB" id="340431at2759"/>
<dbReference type="InterPro" id="IPR032368">
    <property type="entry name" value="RPN13_DEUBAD"/>
</dbReference>
<sequence>MSIASSEILLAFKAGRAFRREGTHLVESSPTKGAVYLTNGDDGLLHFIWKNRTTDTIEEDLILFPFDASFVKVAQTEGRVYVLKFSSSNQRHFFWMQDASPARDAEFTENVNGLLQDPDFDLRWNIPISSGGPEASTSTAATQPSASSSTAQSGFEATPEQLATLSQMLTSISSRPGAGQSVPEVSLTDILTPANLAPVFNNHPELIPALFPHLPPDLPVPPSAEVLQRIIHSPQFRAAVSNFDQALRTGLLGGLVRTLGLPEEAGTGVGPFLRAIQEQADRERNNSMDTD</sequence>
<dbReference type="PROSITE" id="PS51916">
    <property type="entry name" value="DEUBAD"/>
    <property type="match status" value="1"/>
</dbReference>
<keyword evidence="4" id="KW-0647">Proteasome</keyword>
<dbReference type="GO" id="GO:0005737">
    <property type="term" value="C:cytoplasm"/>
    <property type="evidence" value="ECO:0007669"/>
    <property type="project" value="UniProtKB-SubCell"/>
</dbReference>
<dbReference type="GO" id="GO:0008541">
    <property type="term" value="C:proteasome regulatory particle, lid subcomplex"/>
    <property type="evidence" value="ECO:0007669"/>
    <property type="project" value="TreeGrafter"/>
</dbReference>
<keyword evidence="10" id="KW-1185">Reference proteome</keyword>
<dbReference type="CDD" id="cd13314">
    <property type="entry name" value="PH_Rpn13"/>
    <property type="match status" value="1"/>
</dbReference>
<dbReference type="Pfam" id="PF16550">
    <property type="entry name" value="RPN13_C"/>
    <property type="match status" value="1"/>
</dbReference>
<dbReference type="InterPro" id="IPR038108">
    <property type="entry name" value="RPN13_DEUBAD_sf"/>
</dbReference>
<evidence type="ECO:0000256" key="1">
    <source>
        <dbReference type="ARBA" id="ARBA00004123"/>
    </source>
</evidence>
<protein>
    <submittedName>
        <fullName evidence="9">Uncharacterized protein</fullName>
    </submittedName>
</protein>
<organism evidence="9 10">
    <name type="scientific">Galerina marginata (strain CBS 339.88)</name>
    <dbReference type="NCBI Taxonomy" id="685588"/>
    <lineage>
        <taxon>Eukaryota</taxon>
        <taxon>Fungi</taxon>
        <taxon>Dikarya</taxon>
        <taxon>Basidiomycota</taxon>
        <taxon>Agaricomycotina</taxon>
        <taxon>Agaricomycetes</taxon>
        <taxon>Agaricomycetidae</taxon>
        <taxon>Agaricales</taxon>
        <taxon>Agaricineae</taxon>
        <taxon>Strophariaceae</taxon>
        <taxon>Galerina</taxon>
    </lineage>
</organism>
<dbReference type="PROSITE" id="PS51917">
    <property type="entry name" value="PRU"/>
    <property type="match status" value="1"/>
</dbReference>
<dbReference type="Pfam" id="PF04683">
    <property type="entry name" value="Rpn13_ADRM1_Pru"/>
    <property type="match status" value="1"/>
</dbReference>
<evidence type="ECO:0000313" key="10">
    <source>
        <dbReference type="Proteomes" id="UP000027222"/>
    </source>
</evidence>
<dbReference type="InterPro" id="IPR044868">
    <property type="entry name" value="Rpn13/ADRM1_Pru"/>
</dbReference>
<dbReference type="InterPro" id="IPR044867">
    <property type="entry name" value="DEUBAD_dom"/>
</dbReference>
<dbReference type="Proteomes" id="UP000027222">
    <property type="component" value="Unassembled WGS sequence"/>
</dbReference>
<feature type="domain" description="Pru" evidence="8">
    <location>
        <begin position="4"/>
        <end position="118"/>
    </location>
</feature>
<dbReference type="GO" id="GO:0061133">
    <property type="term" value="F:endopeptidase activator activity"/>
    <property type="evidence" value="ECO:0007669"/>
    <property type="project" value="TreeGrafter"/>
</dbReference>
<reference evidence="10" key="1">
    <citation type="journal article" date="2014" name="Proc. Natl. Acad. Sci. U.S.A.">
        <title>Extensive sampling of basidiomycete genomes demonstrates inadequacy of the white-rot/brown-rot paradigm for wood decay fungi.</title>
        <authorList>
            <person name="Riley R."/>
            <person name="Salamov A.A."/>
            <person name="Brown D.W."/>
            <person name="Nagy L.G."/>
            <person name="Floudas D."/>
            <person name="Held B.W."/>
            <person name="Levasseur A."/>
            <person name="Lombard V."/>
            <person name="Morin E."/>
            <person name="Otillar R."/>
            <person name="Lindquist E.A."/>
            <person name="Sun H."/>
            <person name="LaButti K.M."/>
            <person name="Schmutz J."/>
            <person name="Jabbour D."/>
            <person name="Luo H."/>
            <person name="Baker S.E."/>
            <person name="Pisabarro A.G."/>
            <person name="Walton J.D."/>
            <person name="Blanchette R.A."/>
            <person name="Henrissat B."/>
            <person name="Martin F."/>
            <person name="Cullen D."/>
            <person name="Hibbett D.S."/>
            <person name="Grigoriev I.V."/>
        </authorList>
    </citation>
    <scope>NUCLEOTIDE SEQUENCE [LARGE SCALE GENOMIC DNA]</scope>
    <source>
        <strain evidence="10">CBS 339.88</strain>
    </source>
</reference>
<keyword evidence="3" id="KW-0963">Cytoplasm</keyword>
<feature type="region of interest" description="Disordered" evidence="6">
    <location>
        <begin position="127"/>
        <end position="157"/>
    </location>
</feature>
<dbReference type="Gene3D" id="1.10.2020.20">
    <property type="match status" value="1"/>
</dbReference>
<name>A0A067TUS1_GALM3</name>
<dbReference type="HOGENOM" id="CLU_041798_0_0_1"/>
<proteinExistence type="predicted"/>
<dbReference type="EMBL" id="KL142369">
    <property type="protein sequence ID" value="KDR82733.1"/>
    <property type="molecule type" value="Genomic_DNA"/>
</dbReference>
<dbReference type="PANTHER" id="PTHR12225">
    <property type="entry name" value="ADHESION REGULATING MOLECULE 1 110 KDA CELL MEMBRANE GLYCOPROTEIN"/>
    <property type="match status" value="1"/>
</dbReference>
<dbReference type="InterPro" id="IPR038633">
    <property type="entry name" value="Rpn13/ADRM1_Pru_sf"/>
</dbReference>
<dbReference type="Gene3D" id="2.30.29.70">
    <property type="entry name" value="Proteasomal ubiquitin receptor Rpn13/ADRM1"/>
    <property type="match status" value="1"/>
</dbReference>